<evidence type="ECO:0000313" key="5">
    <source>
        <dbReference type="Proteomes" id="UP000494165"/>
    </source>
</evidence>
<evidence type="ECO:0000256" key="1">
    <source>
        <dbReference type="PROSITE-ProRule" id="PRU00117"/>
    </source>
</evidence>
<proteinExistence type="predicted"/>
<dbReference type="PANTHER" id="PTHR13360">
    <property type="entry name" value="ACTIVATING SIGNAL COINTEGRATOR 1 COMPLEX SUBUNIT 1"/>
    <property type="match status" value="1"/>
</dbReference>
<dbReference type="GO" id="GO:0005634">
    <property type="term" value="C:nucleus"/>
    <property type="evidence" value="ECO:0007669"/>
    <property type="project" value="TreeGrafter"/>
</dbReference>
<feature type="compositionally biased region" description="Polar residues" evidence="2">
    <location>
        <begin position="36"/>
        <end position="49"/>
    </location>
</feature>
<dbReference type="AlphaFoldDB" id="A0A8S1DLN1"/>
<feature type="domain" description="K Homology" evidence="3">
    <location>
        <begin position="87"/>
        <end position="157"/>
    </location>
</feature>
<evidence type="ECO:0000256" key="2">
    <source>
        <dbReference type="SAM" id="MobiDB-lite"/>
    </source>
</evidence>
<dbReference type="PANTHER" id="PTHR13360:SF1">
    <property type="entry name" value="ACTIVATING SIGNAL COINTEGRATOR 1 COMPLEX SUBUNIT 1"/>
    <property type="match status" value="1"/>
</dbReference>
<gene>
    <name evidence="4" type="ORF">CLODIP_2_CD10611</name>
</gene>
<dbReference type="GO" id="GO:0003723">
    <property type="term" value="F:RNA binding"/>
    <property type="evidence" value="ECO:0007669"/>
    <property type="project" value="UniProtKB-UniRule"/>
</dbReference>
<dbReference type="InterPro" id="IPR009210">
    <property type="entry name" value="ASCC1"/>
</dbReference>
<dbReference type="Gene3D" id="3.30.1370.10">
    <property type="entry name" value="K Homology domain, type 1"/>
    <property type="match status" value="1"/>
</dbReference>
<dbReference type="OrthoDB" id="277832at2759"/>
<dbReference type="Pfam" id="PF10469">
    <property type="entry name" value="AKAP7_NLS"/>
    <property type="match status" value="1"/>
</dbReference>
<reference evidence="4 5" key="1">
    <citation type="submission" date="2020-04" db="EMBL/GenBank/DDBJ databases">
        <authorList>
            <person name="Alioto T."/>
            <person name="Alioto T."/>
            <person name="Gomez Garrido J."/>
        </authorList>
    </citation>
    <scope>NUCLEOTIDE SEQUENCE [LARGE SCALE GENOMIC DNA]</scope>
</reference>
<protein>
    <recommendedName>
        <fullName evidence="3">K Homology domain-containing protein</fullName>
    </recommendedName>
</protein>
<dbReference type="Gene3D" id="3.90.1140.10">
    <property type="entry name" value="Cyclic phosphodiesterase"/>
    <property type="match status" value="1"/>
</dbReference>
<dbReference type="InterPro" id="IPR004088">
    <property type="entry name" value="KH_dom_type_1"/>
</dbReference>
<dbReference type="Proteomes" id="UP000494165">
    <property type="component" value="Unassembled WGS sequence"/>
</dbReference>
<dbReference type="InterPro" id="IPR004087">
    <property type="entry name" value="KH_dom"/>
</dbReference>
<dbReference type="InterPro" id="IPR036612">
    <property type="entry name" value="KH_dom_type_1_sf"/>
</dbReference>
<evidence type="ECO:0000313" key="4">
    <source>
        <dbReference type="EMBL" id="CAB3384657.1"/>
    </source>
</evidence>
<dbReference type="Pfam" id="PF00013">
    <property type="entry name" value="KH_1"/>
    <property type="match status" value="1"/>
</dbReference>
<accession>A0A8S1DLN1</accession>
<dbReference type="SUPFAM" id="SSF55144">
    <property type="entry name" value="LigT-like"/>
    <property type="match status" value="1"/>
</dbReference>
<organism evidence="4 5">
    <name type="scientific">Cloeon dipterum</name>
    <dbReference type="NCBI Taxonomy" id="197152"/>
    <lineage>
        <taxon>Eukaryota</taxon>
        <taxon>Metazoa</taxon>
        <taxon>Ecdysozoa</taxon>
        <taxon>Arthropoda</taxon>
        <taxon>Hexapoda</taxon>
        <taxon>Insecta</taxon>
        <taxon>Pterygota</taxon>
        <taxon>Palaeoptera</taxon>
        <taxon>Ephemeroptera</taxon>
        <taxon>Pisciforma</taxon>
        <taxon>Baetidae</taxon>
        <taxon>Cloeon</taxon>
    </lineage>
</organism>
<evidence type="ECO:0000259" key="3">
    <source>
        <dbReference type="SMART" id="SM00322"/>
    </source>
</evidence>
<comment type="caution">
    <text evidence="4">The sequence shown here is derived from an EMBL/GenBank/DDBJ whole genome shotgun (WGS) entry which is preliminary data.</text>
</comment>
<dbReference type="InterPro" id="IPR019510">
    <property type="entry name" value="AKAP7-like_phosphoesterase"/>
</dbReference>
<dbReference type="SMART" id="SM00322">
    <property type="entry name" value="KH"/>
    <property type="match status" value="1"/>
</dbReference>
<name>A0A8S1DLN1_9INSE</name>
<dbReference type="PROSITE" id="PS50084">
    <property type="entry name" value="KH_TYPE_1"/>
    <property type="match status" value="1"/>
</dbReference>
<dbReference type="GO" id="GO:0006307">
    <property type="term" value="P:DNA alkylation repair"/>
    <property type="evidence" value="ECO:0007669"/>
    <property type="project" value="InterPro"/>
</dbReference>
<dbReference type="EMBL" id="CADEPI010000364">
    <property type="protein sequence ID" value="CAB3384657.1"/>
    <property type="molecule type" value="Genomic_DNA"/>
</dbReference>
<keyword evidence="5" id="KW-1185">Reference proteome</keyword>
<dbReference type="InterPro" id="IPR009097">
    <property type="entry name" value="Cyclic_Pdiesterase"/>
</dbReference>
<keyword evidence="1" id="KW-0694">RNA-binding</keyword>
<feature type="region of interest" description="Disordered" evidence="2">
    <location>
        <begin position="27"/>
        <end position="58"/>
    </location>
</feature>
<dbReference type="GO" id="GO:0006355">
    <property type="term" value="P:regulation of DNA-templated transcription"/>
    <property type="evidence" value="ECO:0007669"/>
    <property type="project" value="TreeGrafter"/>
</dbReference>
<sequence>MLQIHRPPVMKAYNNIEMPNLKWMTVSDPADGRKPQPSQICLRSESSSDPAPADVGEAQPNYHSEWLENDEESESLFNVEEESGGKHKFKCNLDLPSQLFGLILGPRASKKNAIEQNTNTKIFVPGKSDDVNGTIVVRGNSVRDVEAACRKIYHIIDTNRNLIKPTHFLGIVIDSPGVKRAFENFKKISSIDSKFLQHASKLHLTLGMLVLLKDDEKSTAASIVEDCVSQNLRDKHGKLKLRLKGVEIMNDDPTAARVLYGDVVKDDAHDELQQQIRQLLCRLNLAGLLKQDKQHANSDSVKLHMTIANSTFAEKIAGVSADRGAKNVNMTFDATDALRKFGDYDFGEQLVNALAICEIGSSSEEHGYVQFSQHFLDPQRDQTDLYICKK</sequence>
<dbReference type="SUPFAM" id="SSF54791">
    <property type="entry name" value="Eukaryotic type KH-domain (KH-domain type I)"/>
    <property type="match status" value="1"/>
</dbReference>